<dbReference type="Gene3D" id="2.130.10.10">
    <property type="entry name" value="YVTN repeat-like/Quinoprotein amine dehydrogenase"/>
    <property type="match status" value="2"/>
</dbReference>
<accession>A0AAW9R9P3</accession>
<dbReference type="SUPFAM" id="SSF110296">
    <property type="entry name" value="Oligoxyloglucan reducing end-specific cellobiohydrolase"/>
    <property type="match status" value="1"/>
</dbReference>
<evidence type="ECO:0000256" key="2">
    <source>
        <dbReference type="ARBA" id="ARBA00023276"/>
    </source>
</evidence>
<sequence length="342" mass="35698">MSSSCASADVKATRLVAGALALLLAACEAPLDLEAVQRQMAEPVRRSDLYQAAASGDGTVVVVGNQGVVLTSQDQAASWQRTELPGWPALIGVAHCPGGAFAALAADGQVWVSENGVSGNQGASWSPTVLESEEAVQGIACDAANRLWVVGSFSSIFSSTDLGRNWSLFTLDEDIILTNVQFLDRDNGYVTGEFGTVLKTTDGGANWERLPDLPAEFYPQAMHFSDVLHGRVVGLQGQVLLTTDGGRGWNAEATTTRAPLYGIAATDGALYAVGGEGNIQELRNGHWRAVDHGKPIRLFLRLVHGLEDGRLLVGGQAGALYVIDPAGSAAGSADRGAAVAGR</sequence>
<gene>
    <name evidence="4" type="ORF">V3330_00275</name>
</gene>
<protein>
    <submittedName>
        <fullName evidence="4">YCF48-related protein</fullName>
    </submittedName>
</protein>
<keyword evidence="2" id="KW-0604">Photosystem II</keyword>
<dbReference type="InterPro" id="IPR015943">
    <property type="entry name" value="WD40/YVTN_repeat-like_dom_sf"/>
</dbReference>
<dbReference type="RefSeq" id="WP_354693365.1">
    <property type="nucleotide sequence ID" value="NZ_JAZHOG010000001.1"/>
</dbReference>
<dbReference type="PANTHER" id="PTHR47199:SF2">
    <property type="entry name" value="PHOTOSYSTEM II STABILITY_ASSEMBLY FACTOR HCF136, CHLOROPLASTIC"/>
    <property type="match status" value="1"/>
</dbReference>
<dbReference type="Proteomes" id="UP001359886">
    <property type="component" value="Unassembled WGS sequence"/>
</dbReference>
<dbReference type="GO" id="GO:0015979">
    <property type="term" value="P:photosynthesis"/>
    <property type="evidence" value="ECO:0007669"/>
    <property type="project" value="UniProtKB-KW"/>
</dbReference>
<dbReference type="InterPro" id="IPR028203">
    <property type="entry name" value="PSII_CF48-like_dom"/>
</dbReference>
<evidence type="ECO:0000259" key="3">
    <source>
        <dbReference type="Pfam" id="PF14870"/>
    </source>
</evidence>
<keyword evidence="5" id="KW-1185">Reference proteome</keyword>
<evidence type="ECO:0000313" key="4">
    <source>
        <dbReference type="EMBL" id="MEJ8566041.1"/>
    </source>
</evidence>
<dbReference type="Pfam" id="PF14870">
    <property type="entry name" value="PSII_BNR"/>
    <property type="match status" value="1"/>
</dbReference>
<dbReference type="AlphaFoldDB" id="A0AAW9R9P3"/>
<feature type="domain" description="Photosynthesis system II assembly factor Ycf48/Hcf136-like" evidence="3">
    <location>
        <begin position="122"/>
        <end position="279"/>
    </location>
</feature>
<organism evidence="4 5">
    <name type="scientific">Elongatibacter sediminis</name>
    <dbReference type="NCBI Taxonomy" id="3119006"/>
    <lineage>
        <taxon>Bacteria</taxon>
        <taxon>Pseudomonadati</taxon>
        <taxon>Pseudomonadota</taxon>
        <taxon>Gammaproteobacteria</taxon>
        <taxon>Chromatiales</taxon>
        <taxon>Wenzhouxiangellaceae</taxon>
        <taxon>Elongatibacter</taxon>
    </lineage>
</organism>
<evidence type="ECO:0000313" key="5">
    <source>
        <dbReference type="Proteomes" id="UP001359886"/>
    </source>
</evidence>
<dbReference type="GO" id="GO:0009523">
    <property type="term" value="C:photosystem II"/>
    <property type="evidence" value="ECO:0007669"/>
    <property type="project" value="UniProtKB-KW"/>
</dbReference>
<comment type="caution">
    <text evidence="4">The sequence shown here is derived from an EMBL/GenBank/DDBJ whole genome shotgun (WGS) entry which is preliminary data.</text>
</comment>
<dbReference type="PANTHER" id="PTHR47199">
    <property type="entry name" value="PHOTOSYSTEM II STABILITY/ASSEMBLY FACTOR HCF136, CHLOROPLASTIC"/>
    <property type="match status" value="1"/>
</dbReference>
<keyword evidence="1" id="KW-0602">Photosynthesis</keyword>
<proteinExistence type="predicted"/>
<dbReference type="EMBL" id="JAZHOG010000001">
    <property type="protein sequence ID" value="MEJ8566041.1"/>
    <property type="molecule type" value="Genomic_DNA"/>
</dbReference>
<name>A0AAW9R9P3_9GAMM</name>
<reference evidence="4 5" key="1">
    <citation type="submission" date="2024-02" db="EMBL/GenBank/DDBJ databases">
        <title>A novel Wenzhouxiangellaceae bacterium, isolated from coastal sediments.</title>
        <authorList>
            <person name="Du Z.-J."/>
            <person name="Ye Y.-Q."/>
            <person name="Zhang X.-Y."/>
        </authorList>
    </citation>
    <scope>NUCLEOTIDE SEQUENCE [LARGE SCALE GENOMIC DNA]</scope>
    <source>
        <strain evidence="4 5">CH-27</strain>
    </source>
</reference>
<evidence type="ECO:0000256" key="1">
    <source>
        <dbReference type="ARBA" id="ARBA00022531"/>
    </source>
</evidence>